<dbReference type="Gene3D" id="1.10.530.10">
    <property type="match status" value="1"/>
</dbReference>
<dbReference type="AlphaFoldDB" id="A0A7C3ZXZ2"/>
<comment type="caution">
    <text evidence="1">The sequence shown here is derived from an EMBL/GenBank/DDBJ whole genome shotgun (WGS) entry which is preliminary data.</text>
</comment>
<dbReference type="EMBL" id="DSPX01000168">
    <property type="protein sequence ID" value="HGG02188.1"/>
    <property type="molecule type" value="Genomic_DNA"/>
</dbReference>
<keyword evidence="1" id="KW-0378">Hydrolase</keyword>
<dbReference type="InterPro" id="IPR023346">
    <property type="entry name" value="Lysozyme-like_dom_sf"/>
</dbReference>
<organism evidence="1">
    <name type="scientific">Planktothricoides sp. SpSt-374</name>
    <dbReference type="NCBI Taxonomy" id="2282167"/>
    <lineage>
        <taxon>Bacteria</taxon>
        <taxon>Bacillati</taxon>
        <taxon>Cyanobacteriota</taxon>
        <taxon>Cyanophyceae</taxon>
        <taxon>Oscillatoriophycideae</taxon>
        <taxon>Oscillatoriales</taxon>
        <taxon>Oscillatoriaceae</taxon>
        <taxon>Planktothricoides</taxon>
    </lineage>
</organism>
<sequence length="214" mass="23837">MSQFIKRLVVGTVAVVVWAMVWVELQERQGGACNSSAVGYKAPLVMSGGDPYIRALMRTISASESNVRCPYSVLYGGQHISNLSHHPDRCLPIVAGPNIGNCTTAAGRYQFITTTWQEVSHLYHPHPEGFPWHRQYSFAPQYQDAVVHAWLSDPAAWGADIPQMLRDDRIEDVLGLLSGTWTSLGYGIETNSMSSSLPDIYWRILQEEKLASAW</sequence>
<evidence type="ECO:0000313" key="1">
    <source>
        <dbReference type="EMBL" id="HGG02188.1"/>
    </source>
</evidence>
<protein>
    <submittedName>
        <fullName evidence="1">Glycoside hydrolase</fullName>
    </submittedName>
</protein>
<dbReference type="SUPFAM" id="SSF53955">
    <property type="entry name" value="Lysozyme-like"/>
    <property type="match status" value="1"/>
</dbReference>
<dbReference type="GO" id="GO:0016787">
    <property type="term" value="F:hydrolase activity"/>
    <property type="evidence" value="ECO:0007669"/>
    <property type="project" value="UniProtKB-KW"/>
</dbReference>
<proteinExistence type="predicted"/>
<accession>A0A7C3ZXZ2</accession>
<reference evidence="1" key="1">
    <citation type="journal article" date="2020" name="mSystems">
        <title>Genome- and Community-Level Interaction Insights into Carbon Utilization and Element Cycling Functions of Hydrothermarchaeota in Hydrothermal Sediment.</title>
        <authorList>
            <person name="Zhou Z."/>
            <person name="Liu Y."/>
            <person name="Xu W."/>
            <person name="Pan J."/>
            <person name="Luo Z.H."/>
            <person name="Li M."/>
        </authorList>
    </citation>
    <scope>NUCLEOTIDE SEQUENCE [LARGE SCALE GENOMIC DNA]</scope>
    <source>
        <strain evidence="1">SpSt-374</strain>
    </source>
</reference>
<gene>
    <name evidence="1" type="ORF">ENR15_16470</name>
</gene>
<name>A0A7C3ZXZ2_9CYAN</name>